<comment type="caution">
    <text evidence="1">The sequence shown here is derived from an EMBL/GenBank/DDBJ whole genome shotgun (WGS) entry which is preliminary data.</text>
</comment>
<dbReference type="InterPro" id="IPR010696">
    <property type="entry name" value="DUF1272"/>
</dbReference>
<keyword evidence="2" id="KW-1185">Reference proteome</keyword>
<dbReference type="RefSeq" id="WP_010559985.1">
    <property type="nucleotide sequence ID" value="NZ_CP023398.1"/>
</dbReference>
<gene>
    <name evidence="1" type="ORF">WAE96_07715</name>
</gene>
<dbReference type="Proteomes" id="UP001382455">
    <property type="component" value="Unassembled WGS sequence"/>
</dbReference>
<organism evidence="1 2">
    <name type="scientific">Pseudoalteromonas spongiae</name>
    <dbReference type="NCBI Taxonomy" id="298657"/>
    <lineage>
        <taxon>Bacteria</taxon>
        <taxon>Pseudomonadati</taxon>
        <taxon>Pseudomonadota</taxon>
        <taxon>Gammaproteobacteria</taxon>
        <taxon>Alteromonadales</taxon>
        <taxon>Pseudoalteromonadaceae</taxon>
        <taxon>Pseudoalteromonas</taxon>
    </lineage>
</organism>
<reference evidence="1 2" key="1">
    <citation type="submission" date="2023-12" db="EMBL/GenBank/DDBJ databases">
        <title>Friends and Foes: Symbiotic and Algicidal bacterial influence on Karenia brevis blooms.</title>
        <authorList>
            <person name="Fei C."/>
            <person name="Mohamed A.R."/>
            <person name="Booker A."/>
            <person name="Arshad M."/>
            <person name="Klass S."/>
            <person name="Ahn S."/>
            <person name="Gilbert P.M."/>
            <person name="Heil C.A."/>
            <person name="Martinez J.M."/>
            <person name="Amin S.A."/>
        </authorList>
    </citation>
    <scope>NUCLEOTIDE SEQUENCE [LARGE SCALE GENOMIC DNA]</scope>
    <source>
        <strain evidence="1 2">CE15</strain>
    </source>
</reference>
<name>A0ABU8ERI2_9GAMM</name>
<dbReference type="Pfam" id="PF06906">
    <property type="entry name" value="DUF1272"/>
    <property type="match status" value="1"/>
</dbReference>
<evidence type="ECO:0000313" key="2">
    <source>
        <dbReference type="Proteomes" id="UP001382455"/>
    </source>
</evidence>
<evidence type="ECO:0000313" key="1">
    <source>
        <dbReference type="EMBL" id="MEI4549589.1"/>
    </source>
</evidence>
<protein>
    <submittedName>
        <fullName evidence="1">DUF1272 domain-containing protein</fullName>
    </submittedName>
</protein>
<proteinExistence type="predicted"/>
<sequence>MSNMAEHALFHCQKSEQAQSETEVSCFECTNCFHLSSECLIDVCPHCGEALKERSLRPSELLETQESHCSRNVSKDDGTVFYDDSKIA</sequence>
<accession>A0ABU8ERI2</accession>
<dbReference type="EMBL" id="JBAWKS010000001">
    <property type="protein sequence ID" value="MEI4549589.1"/>
    <property type="molecule type" value="Genomic_DNA"/>
</dbReference>